<feature type="transmembrane region" description="Helical" evidence="5">
    <location>
        <begin position="88"/>
        <end position="112"/>
    </location>
</feature>
<reference evidence="8 9" key="1">
    <citation type="submission" date="2024-02" db="EMBL/GenBank/DDBJ databases">
        <authorList>
            <person name="Vignale AGUSTIN F."/>
            <person name="Sosa J E."/>
            <person name="Modenutti C."/>
        </authorList>
    </citation>
    <scope>NUCLEOTIDE SEQUENCE [LARGE SCALE GENOMIC DNA]</scope>
</reference>
<evidence type="ECO:0000256" key="3">
    <source>
        <dbReference type="SAM" id="Coils"/>
    </source>
</evidence>
<dbReference type="AlphaFoldDB" id="A0ABC8RPA0"/>
<feature type="compositionally biased region" description="Pro residues" evidence="4">
    <location>
        <begin position="267"/>
        <end position="285"/>
    </location>
</feature>
<dbReference type="SMART" id="SM00498">
    <property type="entry name" value="FH2"/>
    <property type="match status" value="1"/>
</dbReference>
<organism evidence="8 9">
    <name type="scientific">Ilex paraguariensis</name>
    <name type="common">yerba mate</name>
    <dbReference type="NCBI Taxonomy" id="185542"/>
    <lineage>
        <taxon>Eukaryota</taxon>
        <taxon>Viridiplantae</taxon>
        <taxon>Streptophyta</taxon>
        <taxon>Embryophyta</taxon>
        <taxon>Tracheophyta</taxon>
        <taxon>Spermatophyta</taxon>
        <taxon>Magnoliopsida</taxon>
        <taxon>eudicotyledons</taxon>
        <taxon>Gunneridae</taxon>
        <taxon>Pentapetalae</taxon>
        <taxon>asterids</taxon>
        <taxon>campanulids</taxon>
        <taxon>Aquifoliales</taxon>
        <taxon>Aquifoliaceae</taxon>
        <taxon>Ilex</taxon>
    </lineage>
</organism>
<feature type="compositionally biased region" description="Pro residues" evidence="4">
    <location>
        <begin position="63"/>
        <end position="80"/>
    </location>
</feature>
<dbReference type="InterPro" id="IPR015425">
    <property type="entry name" value="FH2_Formin"/>
</dbReference>
<evidence type="ECO:0000313" key="9">
    <source>
        <dbReference type="Proteomes" id="UP001642360"/>
    </source>
</evidence>
<feature type="compositionally biased region" description="Low complexity" evidence="4">
    <location>
        <begin position="413"/>
        <end position="426"/>
    </location>
</feature>
<feature type="compositionally biased region" description="Low complexity" evidence="4">
    <location>
        <begin position="783"/>
        <end position="802"/>
    </location>
</feature>
<comment type="similarity">
    <text evidence="1">Belongs to the formin-like family. Class-I subfamily.</text>
</comment>
<keyword evidence="6" id="KW-0732">Signal</keyword>
<feature type="domain" description="FH2" evidence="7">
    <location>
        <begin position="351"/>
        <end position="794"/>
    </location>
</feature>
<feature type="signal peptide" evidence="6">
    <location>
        <begin position="1"/>
        <end position="33"/>
    </location>
</feature>
<evidence type="ECO:0000256" key="6">
    <source>
        <dbReference type="SAM" id="SignalP"/>
    </source>
</evidence>
<accession>A0ABC8RPA0</accession>
<feature type="region of interest" description="Disordered" evidence="4">
    <location>
        <begin position="617"/>
        <end position="638"/>
    </location>
</feature>
<feature type="compositionally biased region" description="Pro residues" evidence="4">
    <location>
        <begin position="295"/>
        <end position="317"/>
    </location>
</feature>
<evidence type="ECO:0000256" key="4">
    <source>
        <dbReference type="SAM" id="MobiDB-lite"/>
    </source>
</evidence>
<sequence>MKFFMAAKVQPWIVFSFSLSFLFFFSSIPQCSCQFDSPQNIQTFYPFPLPPIGLTPNSSYDNQPPPTPTQPPPPPPPSPPAKSSSKKAVGTAVGITAAVTLVLSGMFFFILLHHRSKRRKREQPPYINPYSHEANNPVVVPRDEFTRFNGNIKGVIVDEEGLDVLYWRKLEGGKFKNSFKKEVFKDRKVEEKEEEKQVISRVDSRQKKSKGPVQEIPLLRGKSSTSHSPSWNGLEKPNQVESTKASAETVLSALEKQKSSVQTSSRSPPPTPPSPPPPPPPPPLPLMAIPKMQSPAPPPPPPIPGKKSHAPPPPPPKAGGGLPSSLSKPTPAPKGMLSESKRGESSLGDAMARSGKDQIKLKPLHWDKVNPNVDHSMVWDKIDGGSFKFDGDLMEALFGYVATNRKSPRKESNSSSPKSERSGPPSQIFILDTRKSQNTAIVLRSLAISRKEIIDALIEGQGLNADTLEKLTKIALTKEEETEILAFDGDPTRLADAESFLYHLLKAVPSAFTRFNAMLFRSNYDSEILHLKEYLQTLELACKELRTRGLFLKLLEAILKAGNHMNAGTSRGNAQAFNLTALRKLSDVRSTEGKTTLLHFVVEEVVRSEGKRCALNRNRSLSRNSSKSSNSGNLSSANLLKEEREKEYKMLGLPIVGGLSAEFSNVKKAATIDYDSLAQTCSVLGARVAEMKKLVLQPAPGEGGGFVREMKGFLNSAESEIKAVREEQTRVMELVKRTTDYYQAGASKDKGTQSLQLFVIVKDFLGMVDQACVDIARNLQTRKTASPAAGSSSSKSPTSRASMKFPKLPKNFMSDNLKSSSSDSGDEF</sequence>
<evidence type="ECO:0000256" key="5">
    <source>
        <dbReference type="SAM" id="Phobius"/>
    </source>
</evidence>
<feature type="chain" id="PRO_5044830632" description="Formin-like protein" evidence="6">
    <location>
        <begin position="34"/>
        <end position="828"/>
    </location>
</feature>
<feature type="region of interest" description="Disordered" evidence="4">
    <location>
        <begin position="199"/>
        <end position="363"/>
    </location>
</feature>
<gene>
    <name evidence="8" type="ORF">ILEXP_LOCUS14101</name>
</gene>
<keyword evidence="5" id="KW-0472">Membrane</keyword>
<keyword evidence="9" id="KW-1185">Reference proteome</keyword>
<feature type="region of interest" description="Disordered" evidence="4">
    <location>
        <begin position="405"/>
        <end position="426"/>
    </location>
</feature>
<feature type="compositionally biased region" description="Polar residues" evidence="4">
    <location>
        <begin position="222"/>
        <end position="231"/>
    </location>
</feature>
<dbReference type="PANTHER" id="PTHR23213">
    <property type="entry name" value="FORMIN-RELATED"/>
    <property type="match status" value="1"/>
</dbReference>
<keyword evidence="5" id="KW-0812">Transmembrane</keyword>
<feature type="coiled-coil region" evidence="3">
    <location>
        <begin position="707"/>
        <end position="734"/>
    </location>
</feature>
<name>A0ABC8RPA0_9AQUA</name>
<keyword evidence="3" id="KW-0175">Coiled coil</keyword>
<dbReference type="Proteomes" id="UP001642360">
    <property type="component" value="Unassembled WGS sequence"/>
</dbReference>
<feature type="compositionally biased region" description="Basic and acidic residues" evidence="4">
    <location>
        <begin position="354"/>
        <end position="363"/>
    </location>
</feature>
<keyword evidence="5" id="KW-1133">Transmembrane helix</keyword>
<dbReference type="InterPro" id="IPR027643">
    <property type="entry name" value="Formin-like_plant"/>
</dbReference>
<dbReference type="PANTHER" id="PTHR23213:SF354">
    <property type="entry name" value="FORMIN-LIKE PROTEIN 4"/>
    <property type="match status" value="1"/>
</dbReference>
<dbReference type="Gene3D" id="1.20.58.2220">
    <property type="entry name" value="Formin, FH2 domain"/>
    <property type="match status" value="1"/>
</dbReference>
<evidence type="ECO:0000256" key="1">
    <source>
        <dbReference type="ARBA" id="ARBA00025793"/>
    </source>
</evidence>
<evidence type="ECO:0000256" key="2">
    <source>
        <dbReference type="RuleBase" id="RU361260"/>
    </source>
</evidence>
<feature type="compositionally biased region" description="Low complexity" evidence="4">
    <location>
        <begin position="814"/>
        <end position="828"/>
    </location>
</feature>
<dbReference type="PROSITE" id="PS51444">
    <property type="entry name" value="FH2"/>
    <property type="match status" value="1"/>
</dbReference>
<dbReference type="InterPro" id="IPR042201">
    <property type="entry name" value="FH2_Formin_sf"/>
</dbReference>
<dbReference type="Pfam" id="PF02181">
    <property type="entry name" value="FH2"/>
    <property type="match status" value="1"/>
</dbReference>
<protein>
    <recommendedName>
        <fullName evidence="2">Formin-like protein</fullName>
    </recommendedName>
</protein>
<feature type="region of interest" description="Disordered" evidence="4">
    <location>
        <begin position="56"/>
        <end position="87"/>
    </location>
</feature>
<feature type="region of interest" description="Disordered" evidence="4">
    <location>
        <begin position="782"/>
        <end position="828"/>
    </location>
</feature>
<comment type="caution">
    <text evidence="8">The sequence shown here is derived from an EMBL/GenBank/DDBJ whole genome shotgun (WGS) entry which is preliminary data.</text>
</comment>
<evidence type="ECO:0000313" key="8">
    <source>
        <dbReference type="EMBL" id="CAK9146267.1"/>
    </source>
</evidence>
<dbReference type="EMBL" id="CAUOFW020001554">
    <property type="protein sequence ID" value="CAK9146267.1"/>
    <property type="molecule type" value="Genomic_DNA"/>
</dbReference>
<evidence type="ECO:0000259" key="7">
    <source>
        <dbReference type="PROSITE" id="PS51444"/>
    </source>
</evidence>
<dbReference type="SUPFAM" id="SSF101447">
    <property type="entry name" value="Formin homology 2 domain (FH2 domain)"/>
    <property type="match status" value="1"/>
</dbReference>
<proteinExistence type="inferred from homology"/>